<feature type="domain" description="Reverse transcriptase Ty1/copia-type" evidence="1">
    <location>
        <begin position="37"/>
        <end position="70"/>
    </location>
</feature>
<accession>A0A225VA28</accession>
<sequence>MYQQTMQSNESSEWAESMNVELKAHANNGSWTLVPWPIGCRWVFAKKQDESGRVVRYKARLIAKGFKQKSLEWISSKLTRRLPT</sequence>
<dbReference type="InterPro" id="IPR013103">
    <property type="entry name" value="RVT_2"/>
</dbReference>
<comment type="caution">
    <text evidence="2">The sequence shown here is derived from an EMBL/GenBank/DDBJ whole genome shotgun (WGS) entry which is preliminary data.</text>
</comment>
<name>A0A225VA28_9STRA</name>
<evidence type="ECO:0000259" key="1">
    <source>
        <dbReference type="Pfam" id="PF07727"/>
    </source>
</evidence>
<evidence type="ECO:0000313" key="2">
    <source>
        <dbReference type="EMBL" id="OWZ01944.1"/>
    </source>
</evidence>
<dbReference type="Pfam" id="PF07727">
    <property type="entry name" value="RVT_2"/>
    <property type="match status" value="1"/>
</dbReference>
<dbReference type="EMBL" id="NBNE01006507">
    <property type="protein sequence ID" value="OWZ01944.1"/>
    <property type="molecule type" value="Genomic_DNA"/>
</dbReference>
<organism evidence="2 3">
    <name type="scientific">Phytophthora megakarya</name>
    <dbReference type="NCBI Taxonomy" id="4795"/>
    <lineage>
        <taxon>Eukaryota</taxon>
        <taxon>Sar</taxon>
        <taxon>Stramenopiles</taxon>
        <taxon>Oomycota</taxon>
        <taxon>Peronosporomycetes</taxon>
        <taxon>Peronosporales</taxon>
        <taxon>Peronosporaceae</taxon>
        <taxon>Phytophthora</taxon>
    </lineage>
</organism>
<reference evidence="3" key="1">
    <citation type="submission" date="2017-03" db="EMBL/GenBank/DDBJ databases">
        <title>Phytopthora megakarya and P. palmivora, two closely related causual agents of cacao black pod achieved similar genome size and gene model numbers by different mechanisms.</title>
        <authorList>
            <person name="Ali S."/>
            <person name="Shao J."/>
            <person name="Larry D.J."/>
            <person name="Kronmiller B."/>
            <person name="Shen D."/>
            <person name="Strem M.D."/>
            <person name="Melnick R.L."/>
            <person name="Guiltinan M.J."/>
            <person name="Tyler B.M."/>
            <person name="Meinhardt L.W."/>
            <person name="Bailey B.A."/>
        </authorList>
    </citation>
    <scope>NUCLEOTIDE SEQUENCE [LARGE SCALE GENOMIC DNA]</scope>
    <source>
        <strain evidence="3">zdho120</strain>
    </source>
</reference>
<dbReference type="STRING" id="4795.A0A225VA28"/>
<dbReference type="AlphaFoldDB" id="A0A225VA28"/>
<dbReference type="OrthoDB" id="95475at2759"/>
<proteinExistence type="predicted"/>
<keyword evidence="3" id="KW-1185">Reference proteome</keyword>
<evidence type="ECO:0000313" key="3">
    <source>
        <dbReference type="Proteomes" id="UP000198211"/>
    </source>
</evidence>
<dbReference type="Proteomes" id="UP000198211">
    <property type="component" value="Unassembled WGS sequence"/>
</dbReference>
<gene>
    <name evidence="2" type="ORF">PHMEG_00026587</name>
</gene>
<protein>
    <submittedName>
        <fullName evidence="2">Polyprotein</fullName>
    </submittedName>
</protein>